<dbReference type="InterPro" id="IPR000073">
    <property type="entry name" value="AB_hydrolase_1"/>
</dbReference>
<dbReference type="PANTHER" id="PTHR43798">
    <property type="entry name" value="MONOACYLGLYCEROL LIPASE"/>
    <property type="match status" value="1"/>
</dbReference>
<reference evidence="2 3" key="1">
    <citation type="submission" date="2018-07" db="EMBL/GenBank/DDBJ databases">
        <title>New species, Clostridium PI-S10-A1B.</title>
        <authorList>
            <person name="Krishna G."/>
            <person name="Summeta K."/>
            <person name="Shikha S."/>
            <person name="Prabhu P.B."/>
            <person name="Suresh K."/>
        </authorList>
    </citation>
    <scope>NUCLEOTIDE SEQUENCE [LARGE SCALE GENOMIC DNA]</scope>
    <source>
        <strain evidence="2 3">PI-S10-A1B</strain>
    </source>
</reference>
<feature type="domain" description="AB hydrolase-1" evidence="1">
    <location>
        <begin position="30"/>
        <end position="185"/>
    </location>
</feature>
<protein>
    <submittedName>
        <fullName evidence="2">Alpha/beta hydrolase</fullName>
    </submittedName>
</protein>
<dbReference type="InterPro" id="IPR029058">
    <property type="entry name" value="AB_hydrolase_fold"/>
</dbReference>
<dbReference type="PANTHER" id="PTHR43798:SF33">
    <property type="entry name" value="HYDROLASE, PUTATIVE (AFU_ORTHOLOGUE AFUA_2G14860)-RELATED"/>
    <property type="match status" value="1"/>
</dbReference>
<gene>
    <name evidence="2" type="ORF">DS742_18290</name>
</gene>
<proteinExistence type="predicted"/>
<dbReference type="InterPro" id="IPR050266">
    <property type="entry name" value="AB_hydrolase_sf"/>
</dbReference>
<accession>A0A3E2N9D9</accession>
<dbReference type="GO" id="GO:0016020">
    <property type="term" value="C:membrane"/>
    <property type="evidence" value="ECO:0007669"/>
    <property type="project" value="TreeGrafter"/>
</dbReference>
<dbReference type="EMBL" id="QOHO01000060">
    <property type="protein sequence ID" value="RFZ77501.1"/>
    <property type="molecule type" value="Genomic_DNA"/>
</dbReference>
<keyword evidence="2" id="KW-0378">Hydrolase</keyword>
<dbReference type="OrthoDB" id="9775557at2"/>
<organism evidence="2 3">
    <name type="scientific">Lacrimispora amygdalina</name>
    <dbReference type="NCBI Taxonomy" id="253257"/>
    <lineage>
        <taxon>Bacteria</taxon>
        <taxon>Bacillati</taxon>
        <taxon>Bacillota</taxon>
        <taxon>Clostridia</taxon>
        <taxon>Lachnospirales</taxon>
        <taxon>Lachnospiraceae</taxon>
        <taxon>Lacrimispora</taxon>
    </lineage>
</organism>
<evidence type="ECO:0000313" key="2">
    <source>
        <dbReference type="EMBL" id="RFZ77501.1"/>
    </source>
</evidence>
<comment type="caution">
    <text evidence="2">The sequence shown here is derived from an EMBL/GenBank/DDBJ whole genome shotgun (WGS) entry which is preliminary data.</text>
</comment>
<dbReference type="SUPFAM" id="SSF53474">
    <property type="entry name" value="alpha/beta-Hydrolases"/>
    <property type="match status" value="1"/>
</dbReference>
<dbReference type="GO" id="GO:0016787">
    <property type="term" value="F:hydrolase activity"/>
    <property type="evidence" value="ECO:0007669"/>
    <property type="project" value="UniProtKB-KW"/>
</dbReference>
<evidence type="ECO:0000259" key="1">
    <source>
        <dbReference type="Pfam" id="PF00561"/>
    </source>
</evidence>
<dbReference type="RefSeq" id="WP_117418412.1">
    <property type="nucleotide sequence ID" value="NZ_QOHO01000060.1"/>
</dbReference>
<dbReference type="AlphaFoldDB" id="A0A3E2N9D9"/>
<sequence>METSAETEKYLNYMDHKIHYEIRGSAPRSVFLIHGWTGSIRTWKYQLDAFVDYKVVAIDLPGNGKSSKDEKKDYTMELFADCIYQVMKEEEISEGFLVGHSMGFAICEIFIQKYPHMCTGICSMDGAHFELPEDLQEKEDWLKFNWDFGQSMDEETGREAFLNMLFLPDTPQMLKDEVLQISKEVPLVIGKSIISSVEKNQKYWAKNRQSDLPCLAIYSPAYQLPPDYQLELKRIYPAIEYHTIADVCHYLMMEVPYRINQIILDFLTKNYS</sequence>
<dbReference type="Gene3D" id="3.40.50.1820">
    <property type="entry name" value="alpha/beta hydrolase"/>
    <property type="match status" value="1"/>
</dbReference>
<name>A0A3E2N9D9_9FIRM</name>
<dbReference type="Proteomes" id="UP000260680">
    <property type="component" value="Unassembled WGS sequence"/>
</dbReference>
<dbReference type="Pfam" id="PF00561">
    <property type="entry name" value="Abhydrolase_1"/>
    <property type="match status" value="1"/>
</dbReference>
<evidence type="ECO:0000313" key="3">
    <source>
        <dbReference type="Proteomes" id="UP000260680"/>
    </source>
</evidence>